<gene>
    <name evidence="3" type="ORF">C8035_v004386</name>
</gene>
<evidence type="ECO:0000256" key="1">
    <source>
        <dbReference type="SAM" id="MobiDB-lite"/>
    </source>
</evidence>
<evidence type="ECO:0000313" key="3">
    <source>
        <dbReference type="EMBL" id="TDZ13365.1"/>
    </source>
</evidence>
<keyword evidence="4" id="KW-1185">Reference proteome</keyword>
<evidence type="ECO:0000256" key="2">
    <source>
        <dbReference type="SAM" id="SignalP"/>
    </source>
</evidence>
<reference evidence="3 4" key="1">
    <citation type="submission" date="2018-11" db="EMBL/GenBank/DDBJ databases">
        <title>Genome sequence and assembly of Colletotrichum spinosum.</title>
        <authorList>
            <person name="Gan P."/>
            <person name="Shirasu K."/>
        </authorList>
    </citation>
    <scope>NUCLEOTIDE SEQUENCE [LARGE SCALE GENOMIC DNA]</scope>
    <source>
        <strain evidence="3 4">CBS 515.97</strain>
    </source>
</reference>
<protein>
    <submittedName>
        <fullName evidence="3">Uncharacterized protein</fullName>
    </submittedName>
</protein>
<dbReference type="EMBL" id="QAPG01010712">
    <property type="protein sequence ID" value="TDZ13365.1"/>
    <property type="molecule type" value="Genomic_DNA"/>
</dbReference>
<evidence type="ECO:0000313" key="4">
    <source>
        <dbReference type="Proteomes" id="UP000295083"/>
    </source>
</evidence>
<proteinExistence type="predicted"/>
<dbReference type="Proteomes" id="UP000295083">
    <property type="component" value="Unassembled WGS sequence"/>
</dbReference>
<accession>A0A4R8PLW6</accession>
<feature type="chain" id="PRO_5020450225" evidence="2">
    <location>
        <begin position="21"/>
        <end position="175"/>
    </location>
</feature>
<feature type="region of interest" description="Disordered" evidence="1">
    <location>
        <begin position="108"/>
        <end position="159"/>
    </location>
</feature>
<name>A0A4R8PLW6_9PEZI</name>
<comment type="caution">
    <text evidence="3">The sequence shown here is derived from an EMBL/GenBank/DDBJ whole genome shotgun (WGS) entry which is preliminary data.</text>
</comment>
<keyword evidence="2" id="KW-0732">Signal</keyword>
<organism evidence="3 4">
    <name type="scientific">Colletotrichum spinosum</name>
    <dbReference type="NCBI Taxonomy" id="1347390"/>
    <lineage>
        <taxon>Eukaryota</taxon>
        <taxon>Fungi</taxon>
        <taxon>Dikarya</taxon>
        <taxon>Ascomycota</taxon>
        <taxon>Pezizomycotina</taxon>
        <taxon>Sordariomycetes</taxon>
        <taxon>Hypocreomycetidae</taxon>
        <taxon>Glomerellales</taxon>
        <taxon>Glomerellaceae</taxon>
        <taxon>Colletotrichum</taxon>
        <taxon>Colletotrichum orbiculare species complex</taxon>
    </lineage>
</organism>
<sequence>MCSNIGRINWDLSLLAAALALDICKLARKRAVSVRTAEQQAAVEGGDERRGRVAHRHTDFHGDEDGYTVAFKNLSLIFLWYCGGSPLTWLPSLMRDVEADDICKTTRRPDTCPSGAHHRSCKKLEDARQPRTCNSQRPLQRSPTHRSGLESFPAPNSIVGSLSSTPAPWSACGHV</sequence>
<dbReference type="AlphaFoldDB" id="A0A4R8PLW6"/>
<feature type="signal peptide" evidence="2">
    <location>
        <begin position="1"/>
        <end position="20"/>
    </location>
</feature>
<feature type="compositionally biased region" description="Polar residues" evidence="1">
    <location>
        <begin position="131"/>
        <end position="142"/>
    </location>
</feature>